<protein>
    <recommendedName>
        <fullName evidence="3">F-box domain-containing protein</fullName>
    </recommendedName>
</protein>
<accession>A0ABP1QXB8</accession>
<keyword evidence="2" id="KW-1185">Reference proteome</keyword>
<name>A0ABP1QXB8_9HEXA</name>
<dbReference type="EMBL" id="CAXLJM020000049">
    <property type="protein sequence ID" value="CAL8114248.1"/>
    <property type="molecule type" value="Genomic_DNA"/>
</dbReference>
<dbReference type="Proteomes" id="UP001642540">
    <property type="component" value="Unassembled WGS sequence"/>
</dbReference>
<sequence length="617" mass="71744">MSFEVPLDVETNPMFVSSVLEATFGMLSAEDLKNCRFVCSIWKTEAFRALRKRTCVNLNTKSKVGRFLSFNQCSIFTKFHFKTCDWTPSISTYMLGVQPSQLEVKVTLTVNPDQVECGSSERFLEDLLVKQSRTISRLEIKIDWKVKKDELDLTSSDEWTIAENLLCLRFPQLREFVILRSNPHINSEVIWLHPLWISIVSNSPKLTRLRLKNINQESFWKGVSATVSFSQLKELAYVHDSTSLVFEMYQHLLQNPLPRVCLQRLCVAFHAHGASVNQTLLEQILEQVAGTLEILEFYTNDQTALSPIRFPVMPNLRILDSGSSQFSFPSISPANLPKLSEIRATYWDWVYSIENLPDTRYYWRTNDPHSLVTDIQLRFPNWFDVAIDYTRLEIFHEFADVLNSKFPNACNLTIHNVPVCDDVRRGLETLFNVFELSIRTFKIASYCPSDVMDPSPFELTVVDEAPHQQRVLEVLDLSTSGWPAIWRRQPTMLSNIRDEWLSGLGHFGNLRVLKILWARNLFTLLQLTNKDILPNLEHLEFVGGLCIDRFERAKVKRLRPLLRLIQHKNCFCPEEDWWYMHDPESDKIFKNLFSTHLKFPLSVMLRKHIPFCLLGQE</sequence>
<evidence type="ECO:0000313" key="2">
    <source>
        <dbReference type="Proteomes" id="UP001642540"/>
    </source>
</evidence>
<organism evidence="1 2">
    <name type="scientific">Orchesella dallaii</name>
    <dbReference type="NCBI Taxonomy" id="48710"/>
    <lineage>
        <taxon>Eukaryota</taxon>
        <taxon>Metazoa</taxon>
        <taxon>Ecdysozoa</taxon>
        <taxon>Arthropoda</taxon>
        <taxon>Hexapoda</taxon>
        <taxon>Collembola</taxon>
        <taxon>Entomobryomorpha</taxon>
        <taxon>Entomobryoidea</taxon>
        <taxon>Orchesellidae</taxon>
        <taxon>Orchesellinae</taxon>
        <taxon>Orchesella</taxon>
    </lineage>
</organism>
<reference evidence="1 2" key="1">
    <citation type="submission" date="2024-08" db="EMBL/GenBank/DDBJ databases">
        <authorList>
            <person name="Cucini C."/>
            <person name="Frati F."/>
        </authorList>
    </citation>
    <scope>NUCLEOTIDE SEQUENCE [LARGE SCALE GENOMIC DNA]</scope>
</reference>
<evidence type="ECO:0000313" key="1">
    <source>
        <dbReference type="EMBL" id="CAL8114248.1"/>
    </source>
</evidence>
<dbReference type="Gene3D" id="3.80.10.10">
    <property type="entry name" value="Ribonuclease Inhibitor"/>
    <property type="match status" value="1"/>
</dbReference>
<proteinExistence type="predicted"/>
<comment type="caution">
    <text evidence="1">The sequence shown here is derived from an EMBL/GenBank/DDBJ whole genome shotgun (WGS) entry which is preliminary data.</text>
</comment>
<dbReference type="InterPro" id="IPR032675">
    <property type="entry name" value="LRR_dom_sf"/>
</dbReference>
<evidence type="ECO:0008006" key="3">
    <source>
        <dbReference type="Google" id="ProtNLM"/>
    </source>
</evidence>
<gene>
    <name evidence="1" type="ORF">ODALV1_LOCUS16380</name>
</gene>